<evidence type="ECO:0000313" key="1">
    <source>
        <dbReference type="EMBL" id="STO91907.1"/>
    </source>
</evidence>
<protein>
    <submittedName>
        <fullName evidence="1">Uncharacterized protein</fullName>
    </submittedName>
</protein>
<reference evidence="1 2" key="1">
    <citation type="submission" date="2018-06" db="EMBL/GenBank/DDBJ databases">
        <authorList>
            <consortium name="Pathogen Informatics"/>
            <person name="Doyle S."/>
        </authorList>
    </citation>
    <scope>NUCLEOTIDE SEQUENCE [LARGE SCALE GENOMIC DNA]</scope>
    <source>
        <strain evidence="1 2">NCTC11296</strain>
    </source>
</reference>
<dbReference type="RefSeq" id="WP_021724774.1">
    <property type="nucleotide sequence ID" value="NZ_PQVK01000006.1"/>
</dbReference>
<evidence type="ECO:0000313" key="2">
    <source>
        <dbReference type="Proteomes" id="UP000254465"/>
    </source>
</evidence>
<gene>
    <name evidence="1" type="ORF">NCTC11296_03037</name>
</gene>
<dbReference type="AlphaFoldDB" id="A0A377IWL9"/>
<name>A0A377IWL9_AVIPA</name>
<sequence length="245" mass="27982">MATRAIKEAAAHFMQRFFQQLVANGNQAIAHFITRPDNKKMAIVPGRLVDQVEEALNKWREKAANGTRSPLPIFLMGFAKDYSSTGLEKGRSVALPKYTVCDDQGNFFYLRLDKHDQRVQIVLFAPDHETAFSLASQFKLYCGDYGNRHLFSINHYNDLNYGFPMQLEDSQIFGAPQQIADQDNLTVLVFDLTFNCNTPYFLGDKVNRTPYLPTVQAVVLQEQQIKTRQMFFHNLEGTSISELLD</sequence>
<organism evidence="1 2">
    <name type="scientific">Avibacterium paragallinarum</name>
    <name type="common">Haemophilus gallinarum</name>
    <dbReference type="NCBI Taxonomy" id="728"/>
    <lineage>
        <taxon>Bacteria</taxon>
        <taxon>Pseudomonadati</taxon>
        <taxon>Pseudomonadota</taxon>
        <taxon>Gammaproteobacteria</taxon>
        <taxon>Pasteurellales</taxon>
        <taxon>Pasteurellaceae</taxon>
        <taxon>Avibacterium</taxon>
    </lineage>
</organism>
<dbReference type="EMBL" id="UGHK01000003">
    <property type="protein sequence ID" value="STO91907.1"/>
    <property type="molecule type" value="Genomic_DNA"/>
</dbReference>
<accession>A0A377IWL9</accession>
<proteinExistence type="predicted"/>
<dbReference type="Proteomes" id="UP000254465">
    <property type="component" value="Unassembled WGS sequence"/>
</dbReference>